<proteinExistence type="predicted"/>
<protein>
    <submittedName>
        <fullName evidence="2">Uncharacterized protein</fullName>
    </submittedName>
</protein>
<reference evidence="3" key="1">
    <citation type="submission" date="2016-10" db="EMBL/GenBank/DDBJ databases">
        <authorList>
            <person name="Varghese N."/>
            <person name="Submissions S."/>
        </authorList>
    </citation>
    <scope>NUCLEOTIDE SEQUENCE [LARGE SCALE GENOMIC DNA]</scope>
    <source>
        <strain evidence="3">BL9</strain>
    </source>
</reference>
<feature type="transmembrane region" description="Helical" evidence="1">
    <location>
        <begin position="166"/>
        <end position="194"/>
    </location>
</feature>
<evidence type="ECO:0000256" key="1">
    <source>
        <dbReference type="SAM" id="Phobius"/>
    </source>
</evidence>
<keyword evidence="1" id="KW-0472">Membrane</keyword>
<dbReference type="AlphaFoldDB" id="A0A1G5LBD9"/>
<dbReference type="Proteomes" id="UP000198538">
    <property type="component" value="Unassembled WGS sequence"/>
</dbReference>
<keyword evidence="1" id="KW-1133">Transmembrane helix</keyword>
<organism evidence="2 3">
    <name type="scientific">Paenibacillus polysaccharolyticus</name>
    <dbReference type="NCBI Taxonomy" id="582692"/>
    <lineage>
        <taxon>Bacteria</taxon>
        <taxon>Bacillati</taxon>
        <taxon>Bacillota</taxon>
        <taxon>Bacilli</taxon>
        <taxon>Bacillales</taxon>
        <taxon>Paenibacillaceae</taxon>
        <taxon>Paenibacillus</taxon>
    </lineage>
</organism>
<feature type="transmembrane region" description="Helical" evidence="1">
    <location>
        <begin position="6"/>
        <end position="25"/>
    </location>
</feature>
<evidence type="ECO:0000313" key="2">
    <source>
        <dbReference type="EMBL" id="SCZ09628.1"/>
    </source>
</evidence>
<sequence length="290" mass="34240">MNLKDYIPLVSALVIVLGWAVTYFFNLKLKAKETFLSRTENDIRNLLLHMIADLRGIREEKHHPTHLRKIKSFFEKYRSPSSHLYLSTSSLIIKQFNHFEEHYVLYQNNNSSEQLDNLYTSLSILEDSVNMKLNDYRQVLFKQYNWFYRVEKSPFIVRIYAELLKIVLQAFSALTLTALIIVFATLIEGGLYYSLFTMIQLNVELYFWPFRNQIYGYTLAIGFLWTLLHLLDWLMYSFKESPGSKNYTNKQIDYHKKNKSFLSLQITPLPANKEKEEAVENSANTNPIIN</sequence>
<evidence type="ECO:0000313" key="3">
    <source>
        <dbReference type="Proteomes" id="UP000198538"/>
    </source>
</evidence>
<keyword evidence="3" id="KW-1185">Reference proteome</keyword>
<dbReference type="RefSeq" id="WP_090924415.1">
    <property type="nucleotide sequence ID" value="NZ_FMVM01000022.1"/>
</dbReference>
<accession>A0A1G5LBD9</accession>
<keyword evidence="1" id="KW-0812">Transmembrane</keyword>
<dbReference type="EMBL" id="FMVM01000022">
    <property type="protein sequence ID" value="SCZ09628.1"/>
    <property type="molecule type" value="Genomic_DNA"/>
</dbReference>
<name>A0A1G5LBD9_9BACL</name>
<gene>
    <name evidence="2" type="ORF">SAMN05720606_12262</name>
</gene>
<feature type="transmembrane region" description="Helical" evidence="1">
    <location>
        <begin position="214"/>
        <end position="236"/>
    </location>
</feature>